<accession>A0A0R2FRQ3</accession>
<keyword evidence="1" id="KW-0812">Transmembrane</keyword>
<dbReference type="RefSeq" id="WP_056991139.1">
    <property type="nucleotide sequence ID" value="NZ_JATAAJ010000013.1"/>
</dbReference>
<dbReference type="PATRIC" id="fig|1618.3.peg.2331"/>
<evidence type="ECO:0000313" key="3">
    <source>
        <dbReference type="Proteomes" id="UP000051727"/>
    </source>
</evidence>
<protein>
    <recommendedName>
        <fullName evidence="4">DUF998 domain-containing protein</fullName>
    </recommendedName>
</protein>
<sequence length="385" mass="43571">MKNKNLQLLIPADIGEKLGLKGEDKAILSVCNNKLIVQFQDNQAYPTKNSFIWPITVALITSIGFYIYCLMQKIRSINLVGNSSLATAIITLGAIVGTLLFTFFFIIDRKNPHNEFARNVYWRNFPVIVLSFALILALCLVSAMWLLGVLFKGAMFDNFTASIILFVFCTITNLFMIHFALIIDGNVLSTVLTLVIISGVVISMAVNNRRYWWQHNLSFLGTNQASSGWQFNATLILSALLMLALIDYLFVSLHNTYAHTWKLWLLRILLTMVAINLALVGVFPNDTSFHTLHDHVAFFLIYFVLILIIGIRWLLPDITKEFIFLSYAVGISLIVSELLFSVVGYFSLTAFEIISFMLSFGWLLLVFNYIEGLIDNDTQSYIHLG</sequence>
<gene>
    <name evidence="2" type="ORF">IV36_GL002269</name>
</gene>
<dbReference type="InterPro" id="IPR009339">
    <property type="entry name" value="DUF998"/>
</dbReference>
<feature type="transmembrane region" description="Helical" evidence="1">
    <location>
        <begin position="51"/>
        <end position="71"/>
    </location>
</feature>
<dbReference type="AlphaFoldDB" id="A0A0R2FRQ3"/>
<proteinExistence type="predicted"/>
<dbReference type="STRING" id="1618.IV36_GL002269"/>
<keyword evidence="1" id="KW-0472">Membrane</keyword>
<name>A0A0R2FRQ3_9LACO</name>
<evidence type="ECO:0008006" key="4">
    <source>
        <dbReference type="Google" id="ProtNLM"/>
    </source>
</evidence>
<feature type="transmembrane region" description="Helical" evidence="1">
    <location>
        <begin position="327"/>
        <end position="346"/>
    </location>
</feature>
<feature type="transmembrane region" description="Helical" evidence="1">
    <location>
        <begin position="353"/>
        <end position="370"/>
    </location>
</feature>
<dbReference type="EMBL" id="JQAR01000008">
    <property type="protein sequence ID" value="KRN30230.1"/>
    <property type="molecule type" value="Genomic_DNA"/>
</dbReference>
<evidence type="ECO:0000256" key="1">
    <source>
        <dbReference type="SAM" id="Phobius"/>
    </source>
</evidence>
<feature type="transmembrane region" description="Helical" evidence="1">
    <location>
        <begin position="83"/>
        <end position="107"/>
    </location>
</feature>
<feature type="transmembrane region" description="Helical" evidence="1">
    <location>
        <begin position="229"/>
        <end position="251"/>
    </location>
</feature>
<evidence type="ECO:0000313" key="2">
    <source>
        <dbReference type="EMBL" id="KRN30230.1"/>
    </source>
</evidence>
<feature type="transmembrane region" description="Helical" evidence="1">
    <location>
        <begin position="296"/>
        <end position="315"/>
    </location>
</feature>
<feature type="transmembrane region" description="Helical" evidence="1">
    <location>
        <begin position="263"/>
        <end position="284"/>
    </location>
</feature>
<feature type="transmembrane region" description="Helical" evidence="1">
    <location>
        <begin position="127"/>
        <end position="151"/>
    </location>
</feature>
<feature type="transmembrane region" description="Helical" evidence="1">
    <location>
        <begin position="187"/>
        <end position="208"/>
    </location>
</feature>
<comment type="caution">
    <text evidence="2">The sequence shown here is derived from an EMBL/GenBank/DDBJ whole genome shotgun (WGS) entry which is preliminary data.</text>
</comment>
<dbReference type="Proteomes" id="UP000051727">
    <property type="component" value="Unassembled WGS sequence"/>
</dbReference>
<organism evidence="2 3">
    <name type="scientific">Liquorilactobacillus mali</name>
    <dbReference type="NCBI Taxonomy" id="1618"/>
    <lineage>
        <taxon>Bacteria</taxon>
        <taxon>Bacillati</taxon>
        <taxon>Bacillota</taxon>
        <taxon>Bacilli</taxon>
        <taxon>Lactobacillales</taxon>
        <taxon>Lactobacillaceae</taxon>
        <taxon>Liquorilactobacillus</taxon>
    </lineage>
</organism>
<dbReference type="Pfam" id="PF06197">
    <property type="entry name" value="DUF998"/>
    <property type="match status" value="1"/>
</dbReference>
<keyword evidence="1" id="KW-1133">Transmembrane helix</keyword>
<reference evidence="2 3" key="1">
    <citation type="journal article" date="2015" name="Genome Announc.">
        <title>Expanding the biotechnology potential of lactobacilli through comparative genomics of 213 strains and associated genera.</title>
        <authorList>
            <person name="Sun Z."/>
            <person name="Harris H.M."/>
            <person name="McCann A."/>
            <person name="Guo C."/>
            <person name="Argimon S."/>
            <person name="Zhang W."/>
            <person name="Yang X."/>
            <person name="Jeffery I.B."/>
            <person name="Cooney J.C."/>
            <person name="Kagawa T.F."/>
            <person name="Liu W."/>
            <person name="Song Y."/>
            <person name="Salvetti E."/>
            <person name="Wrobel A."/>
            <person name="Rasinkangas P."/>
            <person name="Parkhill J."/>
            <person name="Rea M.C."/>
            <person name="O'Sullivan O."/>
            <person name="Ritari J."/>
            <person name="Douillard F.P."/>
            <person name="Paul Ross R."/>
            <person name="Yang R."/>
            <person name="Briner A.E."/>
            <person name="Felis G.E."/>
            <person name="de Vos W.M."/>
            <person name="Barrangou R."/>
            <person name="Klaenhammer T.R."/>
            <person name="Caufield P.W."/>
            <person name="Cui Y."/>
            <person name="Zhang H."/>
            <person name="O'Toole P.W."/>
        </authorList>
    </citation>
    <scope>NUCLEOTIDE SEQUENCE [LARGE SCALE GENOMIC DNA]</scope>
    <source>
        <strain evidence="2 3">ATCC 27304</strain>
    </source>
</reference>
<dbReference type="OrthoDB" id="2329326at2"/>
<feature type="transmembrane region" description="Helical" evidence="1">
    <location>
        <begin position="163"/>
        <end position="181"/>
    </location>
</feature>